<reference evidence="4" key="2">
    <citation type="submission" date="2021-04" db="EMBL/GenBank/DDBJ databases">
        <authorList>
            <person name="Gilroy R."/>
        </authorList>
    </citation>
    <scope>NUCLEOTIDE SEQUENCE</scope>
    <source>
        <strain evidence="4">3436</strain>
    </source>
</reference>
<name>A0A9D2JG17_9FIRM</name>
<evidence type="ECO:0000313" key="4">
    <source>
        <dbReference type="EMBL" id="HIZ48516.1"/>
    </source>
</evidence>
<feature type="transmembrane region" description="Helical" evidence="2">
    <location>
        <begin position="112"/>
        <end position="131"/>
    </location>
</feature>
<proteinExistence type="inferred from homology"/>
<dbReference type="EMBL" id="DXBO01000110">
    <property type="protein sequence ID" value="HIZ48516.1"/>
    <property type="molecule type" value="Genomic_DNA"/>
</dbReference>
<dbReference type="InterPro" id="IPR037185">
    <property type="entry name" value="EmrE-like"/>
</dbReference>
<keyword evidence="2" id="KW-0472">Membrane</keyword>
<dbReference type="Gene3D" id="1.10.3730.20">
    <property type="match status" value="1"/>
</dbReference>
<evidence type="ECO:0000259" key="3">
    <source>
        <dbReference type="Pfam" id="PF00892"/>
    </source>
</evidence>
<dbReference type="Pfam" id="PF00892">
    <property type="entry name" value="EamA"/>
    <property type="match status" value="2"/>
</dbReference>
<feature type="transmembrane region" description="Helical" evidence="2">
    <location>
        <begin position="177"/>
        <end position="193"/>
    </location>
</feature>
<evidence type="ECO:0000256" key="2">
    <source>
        <dbReference type="SAM" id="Phobius"/>
    </source>
</evidence>
<feature type="transmembrane region" description="Helical" evidence="2">
    <location>
        <begin position="84"/>
        <end position="106"/>
    </location>
</feature>
<keyword evidence="2" id="KW-0812">Transmembrane</keyword>
<sequence>MLFLLLALLFSAVLALVLKYLNTGSPYGVYFVNYITCALLAFATLETKTLYNGDITPCWLGGITGLIYLASLSANGYSIHKNGAILSSVFTRLGVLVPILLSVTLFGERPTFLQGVGVALAVTAAVMMNGLPRKTAGAAENKVYLLPLLLTLLLNGTADAMSKVFNQLGRRQDDGLFMFYIFLFAGAATLVLLGREHRPLTRRDLFFGVLAGVPNFLSSRLLLAALAELPAFFVYPCYSVGVILVISAASFFLFRERLNGRQMGAAGMILGALVLLNL</sequence>
<dbReference type="InterPro" id="IPR000620">
    <property type="entry name" value="EamA_dom"/>
</dbReference>
<feature type="domain" description="EamA" evidence="3">
    <location>
        <begin position="2"/>
        <end position="129"/>
    </location>
</feature>
<dbReference type="AlphaFoldDB" id="A0A9D2JG17"/>
<feature type="transmembrane region" description="Helical" evidence="2">
    <location>
        <begin position="25"/>
        <end position="45"/>
    </location>
</feature>
<reference evidence="4" key="1">
    <citation type="journal article" date="2021" name="PeerJ">
        <title>Extensive microbial diversity within the chicken gut microbiome revealed by metagenomics and culture.</title>
        <authorList>
            <person name="Gilroy R."/>
            <person name="Ravi A."/>
            <person name="Getino M."/>
            <person name="Pursley I."/>
            <person name="Horton D.L."/>
            <person name="Alikhan N.F."/>
            <person name="Baker D."/>
            <person name="Gharbi K."/>
            <person name="Hall N."/>
            <person name="Watson M."/>
            <person name="Adriaenssens E.M."/>
            <person name="Foster-Nyarko E."/>
            <person name="Jarju S."/>
            <person name="Secka A."/>
            <person name="Antonio M."/>
            <person name="Oren A."/>
            <person name="Chaudhuri R.R."/>
            <person name="La Ragione R."/>
            <person name="Hildebrand F."/>
            <person name="Pallen M.J."/>
        </authorList>
    </citation>
    <scope>NUCLEOTIDE SEQUENCE</scope>
    <source>
        <strain evidence="4">3436</strain>
    </source>
</reference>
<organism evidence="4 5">
    <name type="scientific">Candidatus Gemmiger excrementavium</name>
    <dbReference type="NCBI Taxonomy" id="2838608"/>
    <lineage>
        <taxon>Bacteria</taxon>
        <taxon>Bacillati</taxon>
        <taxon>Bacillota</taxon>
        <taxon>Clostridia</taxon>
        <taxon>Eubacteriales</taxon>
        <taxon>Gemmiger</taxon>
    </lineage>
</organism>
<feature type="domain" description="EamA" evidence="3">
    <location>
        <begin position="152"/>
        <end position="277"/>
    </location>
</feature>
<gene>
    <name evidence="4" type="ORF">H9810_07365</name>
</gene>
<evidence type="ECO:0000313" key="5">
    <source>
        <dbReference type="Proteomes" id="UP000824031"/>
    </source>
</evidence>
<protein>
    <submittedName>
        <fullName evidence="4">EamA family transporter</fullName>
    </submittedName>
</protein>
<accession>A0A9D2JG17</accession>
<evidence type="ECO:0000256" key="1">
    <source>
        <dbReference type="ARBA" id="ARBA00007362"/>
    </source>
</evidence>
<comment type="similarity">
    <text evidence="1">Belongs to the EamA transporter family.</text>
</comment>
<keyword evidence="2" id="KW-1133">Transmembrane helix</keyword>
<feature type="transmembrane region" description="Helical" evidence="2">
    <location>
        <begin position="143"/>
        <end position="165"/>
    </location>
</feature>
<comment type="caution">
    <text evidence="4">The sequence shown here is derived from an EMBL/GenBank/DDBJ whole genome shotgun (WGS) entry which is preliminary data.</text>
</comment>
<feature type="transmembrane region" description="Helical" evidence="2">
    <location>
        <begin position="233"/>
        <end position="254"/>
    </location>
</feature>
<dbReference type="GO" id="GO:0016020">
    <property type="term" value="C:membrane"/>
    <property type="evidence" value="ECO:0007669"/>
    <property type="project" value="InterPro"/>
</dbReference>
<feature type="transmembrane region" description="Helical" evidence="2">
    <location>
        <begin position="205"/>
        <end position="227"/>
    </location>
</feature>
<dbReference type="SUPFAM" id="SSF103481">
    <property type="entry name" value="Multidrug resistance efflux transporter EmrE"/>
    <property type="match status" value="2"/>
</dbReference>
<dbReference type="Proteomes" id="UP000824031">
    <property type="component" value="Unassembled WGS sequence"/>
</dbReference>